<accession>A0A212FA90</accession>
<feature type="compositionally biased region" description="Basic and acidic residues" evidence="9">
    <location>
        <begin position="591"/>
        <end position="604"/>
    </location>
</feature>
<dbReference type="PROSITE" id="PS01358">
    <property type="entry name" value="ZF_RANBP2_1"/>
    <property type="match status" value="1"/>
</dbReference>
<dbReference type="eggNOG" id="KOG1812">
    <property type="taxonomic scope" value="Eukaryota"/>
</dbReference>
<dbReference type="InterPro" id="IPR032065">
    <property type="entry name" value="RNF31-UBA"/>
</dbReference>
<reference evidence="12 13" key="1">
    <citation type="journal article" date="2011" name="Cell">
        <title>The monarch butterfly genome yields insights into long-distance migration.</title>
        <authorList>
            <person name="Zhan S."/>
            <person name="Merlin C."/>
            <person name="Boore J.L."/>
            <person name="Reppert S.M."/>
        </authorList>
    </citation>
    <scope>NUCLEOTIDE SEQUENCE [LARGE SCALE GENOMIC DNA]</scope>
    <source>
        <strain evidence="12">F-2</strain>
    </source>
</reference>
<dbReference type="SMART" id="SM00647">
    <property type="entry name" value="IBR"/>
    <property type="match status" value="2"/>
</dbReference>
<feature type="compositionally biased region" description="Polar residues" evidence="9">
    <location>
        <begin position="1106"/>
        <end position="1128"/>
    </location>
</feature>
<feature type="region of interest" description="Disordered" evidence="9">
    <location>
        <begin position="334"/>
        <end position="431"/>
    </location>
</feature>
<dbReference type="InParanoid" id="A0A212FA90"/>
<feature type="region of interest" description="Disordered" evidence="9">
    <location>
        <begin position="1613"/>
        <end position="1682"/>
    </location>
</feature>
<evidence type="ECO:0000313" key="12">
    <source>
        <dbReference type="EMBL" id="OWR50629.1"/>
    </source>
</evidence>
<gene>
    <name evidence="12" type="ORF">KGM_211126</name>
</gene>
<keyword evidence="3" id="KW-0479">Metal-binding</keyword>
<comment type="similarity">
    <text evidence="1">Belongs to the RBR family.</text>
</comment>
<feature type="compositionally biased region" description="Basic and acidic residues" evidence="9">
    <location>
        <begin position="1081"/>
        <end position="1095"/>
    </location>
</feature>
<keyword evidence="2" id="KW-0808">Transferase</keyword>
<feature type="region of interest" description="Disordered" evidence="9">
    <location>
        <begin position="105"/>
        <end position="162"/>
    </location>
</feature>
<dbReference type="PANTHER" id="PTHR16004:SF2">
    <property type="entry name" value="E3 UBIQUITIN-PROTEIN LIGASE LUBEL"/>
    <property type="match status" value="1"/>
</dbReference>
<feature type="compositionally biased region" description="Basic residues" evidence="9">
    <location>
        <begin position="381"/>
        <end position="390"/>
    </location>
</feature>
<name>A0A212FA90_DANPL</name>
<organism evidence="12 13">
    <name type="scientific">Danaus plexippus plexippus</name>
    <dbReference type="NCBI Taxonomy" id="278856"/>
    <lineage>
        <taxon>Eukaryota</taxon>
        <taxon>Metazoa</taxon>
        <taxon>Ecdysozoa</taxon>
        <taxon>Arthropoda</taxon>
        <taxon>Hexapoda</taxon>
        <taxon>Insecta</taxon>
        <taxon>Pterygota</taxon>
        <taxon>Neoptera</taxon>
        <taxon>Endopterygota</taxon>
        <taxon>Lepidoptera</taxon>
        <taxon>Glossata</taxon>
        <taxon>Ditrysia</taxon>
        <taxon>Papilionoidea</taxon>
        <taxon>Nymphalidae</taxon>
        <taxon>Danainae</taxon>
        <taxon>Danaini</taxon>
        <taxon>Danaina</taxon>
        <taxon>Danaus</taxon>
        <taxon>Danaus</taxon>
    </lineage>
</organism>
<evidence type="ECO:0000256" key="4">
    <source>
        <dbReference type="ARBA" id="ARBA00022737"/>
    </source>
</evidence>
<keyword evidence="7" id="KW-0862">Zinc</keyword>
<evidence type="ECO:0000259" key="10">
    <source>
        <dbReference type="PROSITE" id="PS50089"/>
    </source>
</evidence>
<feature type="compositionally biased region" description="Basic and acidic residues" evidence="9">
    <location>
        <begin position="541"/>
        <end position="553"/>
    </location>
</feature>
<evidence type="ECO:0000256" key="3">
    <source>
        <dbReference type="ARBA" id="ARBA00022723"/>
    </source>
</evidence>
<dbReference type="GO" id="GO:0036435">
    <property type="term" value="F:K48-linked polyubiquitin modification-dependent protein binding"/>
    <property type="evidence" value="ECO:0007669"/>
    <property type="project" value="TreeGrafter"/>
</dbReference>
<feature type="compositionally biased region" description="Polar residues" evidence="9">
    <location>
        <begin position="567"/>
        <end position="590"/>
    </location>
</feature>
<feature type="compositionally biased region" description="Low complexity" evidence="9">
    <location>
        <begin position="361"/>
        <end position="373"/>
    </location>
</feature>
<dbReference type="SMART" id="SM00547">
    <property type="entry name" value="ZnF_RBZ"/>
    <property type="match status" value="1"/>
</dbReference>
<feature type="domain" description="RING-type" evidence="10">
    <location>
        <begin position="1783"/>
        <end position="1832"/>
    </location>
</feature>
<dbReference type="PROSITE" id="PS51873">
    <property type="entry name" value="TRIAD"/>
    <property type="match status" value="1"/>
</dbReference>
<dbReference type="FunCoup" id="A0A212FA90">
    <property type="interactions" value="7"/>
</dbReference>
<keyword evidence="4" id="KW-0677">Repeat</keyword>
<dbReference type="InterPro" id="IPR001841">
    <property type="entry name" value="Znf_RING"/>
</dbReference>
<dbReference type="Gene3D" id="2.30.30.380">
    <property type="entry name" value="Zn-finger domain of Sec23/24"/>
    <property type="match status" value="1"/>
</dbReference>
<feature type="region of interest" description="Disordered" evidence="9">
    <location>
        <begin position="1575"/>
        <end position="1599"/>
    </location>
</feature>
<dbReference type="CDD" id="cd20351">
    <property type="entry name" value="Rcat_RBR_HOIP"/>
    <property type="match status" value="1"/>
</dbReference>
<feature type="compositionally biased region" description="Low complexity" evidence="9">
    <location>
        <begin position="638"/>
        <end position="651"/>
    </location>
</feature>
<dbReference type="EMBL" id="AGBW02009514">
    <property type="protein sequence ID" value="OWR50629.1"/>
    <property type="molecule type" value="Genomic_DNA"/>
</dbReference>
<feature type="compositionally biased region" description="Basic and acidic residues" evidence="9">
    <location>
        <begin position="410"/>
        <end position="421"/>
    </location>
</feature>
<dbReference type="CDD" id="cd20337">
    <property type="entry name" value="BRcat_RBR_HOIP"/>
    <property type="match status" value="1"/>
</dbReference>
<evidence type="ECO:0000256" key="5">
    <source>
        <dbReference type="ARBA" id="ARBA00022771"/>
    </source>
</evidence>
<dbReference type="PANTHER" id="PTHR16004">
    <property type="entry name" value="RING FINGER PROTEIN 31-RELATED"/>
    <property type="match status" value="1"/>
</dbReference>
<feature type="compositionally biased region" description="Polar residues" evidence="9">
    <location>
        <begin position="528"/>
        <end position="540"/>
    </location>
</feature>
<dbReference type="GO" id="GO:0008270">
    <property type="term" value="F:zinc ion binding"/>
    <property type="evidence" value="ECO:0007669"/>
    <property type="project" value="UniProtKB-KW"/>
</dbReference>
<sequence length="2201" mass="246445">MMKNRSRDPRSVVPSTPTLSMRSIGRAPMAKPEPDYEVVEFPTEQYVNAKLQPPPPPPPRPPTGHPLEAGSSCGLCGGGNARVRCTECGRRALCASCDDMYHRHPKRRNHQRQALSQSQLRDERPPLPPKTAPPVPPPRRHKVSSDRSNPSPLPPAVAPDHRRATLSLSMGANKHMSAITNTNHFATQRQFHNPTQKVPTMGTHMGSMPYIPGNMHHTNTPIIAQEQNHTLAHFATSGRPRGSLPGFNMPPNMIQSPQMTSWEPQENMTNNWGRPLRRGTSVMELGGVVPATSGCSGCSNCATNPWRYGSCANLEHSWGQVPWPQTCCGPHPPPHNPHLHHHPQPIQTPQPYRRAESRPMSRAASRTGSRAASPACSIRSRVSRRSKHRSPSPVVLPSSDADSESENESESEHQNGEKEDQNSLGPAPPPASATWQCEHCTFVNEPGVTVCSVCCRTPTVKPKIIDTDIVNNGLAKLKIEKTRQSPMKNLVVESSFKKESKGNKSRYSTEKSSSACGPSPPRDDKAIVNSTTRLATPTRDNSNERSKPIRIRQDIAVGPSPPKEINKQQIATRSAQNSNHSIRNSPVDTRNLQRHEKQTTESKTSHSVSVGPSPPREVSPGVSTYQKKSDGNFKSSDSRPVSRSSRTSTGTSPPPQNISTQTYEVPTNWEREPSITRSRPRRRFREDTQRERSHSRLSLSSDTRESERSIRTSGGRWEWREPRDSSPGGDWSESERRHDKKRLTRRASHLDLRRGKPSRRSSVYGSEVTSPELISNNRAISLEALAGAGMQREAERGLELARLMSDAEKLGFSAAEVHAALAQNPVAPLGWLQERWPSLCAGVQAAAARLAPGVNVTELEARASLAKHRGAMWPAVNDCVERHRRQTNTTNFGEERRLRGHVWGPPTGVDDDAVPPSSLSGRLHRNRADDSSDEFEATVNKFQDDDWMYLPLQTNTENSYVLDQSKTKEHTNATNDIAEKLKSLLKQAGLPFIDEKLLLNGLLAENSTKIIDTAKVQEQDNISDQSASIPIESNVNASSLQKSNLSDFIQSEKDFIDAYNALTRLSPLPNLQNDQKSSNIQDEKGINNLKQKDVVSNEEIVDSKPGTKNVSSNSDNHSLNKNKNSRQDYSQIENENQVLIDNDGKSNNLNDIVDNTQKLIQQMKNEINLDINSIENNSENQSDSSNSSDELTNDELTSDKESSYSGSEDDSDDLLTDEKQSFNSNKSNSSENSHHSISLNRTSSEENEHFEEAMDHVENEIDNFKQINIEMLNSIARTLQEEQTVSVAVRDPKVHNKEDQDVNNNLFSAVNTFEEIYAQLNNNIQVSGKQNRTNTVDSVYPTPLVEKQKPNTQIKSEISDVSSTVSKELPKYITYIEKEIEFSNFVPQLPVKLEITENKYEPQNALLEDLPVLLEDKPDNHEEIFEQNKIPMNENTPTEPQKYSESLEDDEMTKNVNPHANVIEVTSSIDHKEITSEINDSTKDESVKLKNETPTMSLSRNSVEDIVPQPEIQTISNKVDNDISEFISKEVTASTDNEKTKKTQLNNKSNIPKLIKTIQTSKQKTDRNFPKVIASKVPVRRGSLKHYPAPNPPKTHFGNVLSGHVRQLQSRLFSNKTKTNAVKPVEEPSTSTASNKKKPAPPPPPKNPSPDTTNSGTKKNTFFRETCRTEDEWTDSDAEEPTKVMNSADVEVDVTPTPVTQVQPFTLRQVSGQLIDLTQVRLPEGSPERQARMLLAEGATETWEQAQLAVKLVLQGTETSSALLAALECTDLPSALAYLNQDCELCASKYPEHEMVSMLRCTHRCCRECARYYFMTQITERSIADCVCPFCKEPELENLPEDAWLDYFANMDILLKTLLETETHELFQRKLRDRTLARDPNFRWCIECSSGFFVHPKQKRLRCPECKSITCASCRKPWNSNHEGITCEQYAAWLEDNDPERSVAAVQQHLRENGLECPRCHFKYSLSRGGCMHFTCTQCKYEFCYGCGKPFTMGARCGLSEYCAKLGLHAHHPRNCLFYLRDKEPHELQTLLQMNNVTYETEASENNTGRCPIQLQRETPGGLVDTVCGSEVKAKNAGLCKNHYLEYLSRLVRGHNVDPLPILEVDDLETLVRRAALRPPPRPYGSLDGLYKRGLIEVMHYVEYLAGLARALDPIPIMEVSELVAELRRRALPLPERGPWDTDPIYAGMCAEIVREKIPLD</sequence>
<feature type="compositionally biased region" description="Pro residues" evidence="9">
    <location>
        <begin position="52"/>
        <end position="64"/>
    </location>
</feature>
<feature type="compositionally biased region" description="Low complexity" evidence="9">
    <location>
        <begin position="1176"/>
        <end position="1190"/>
    </location>
</feature>
<dbReference type="InterPro" id="IPR044066">
    <property type="entry name" value="TRIAD_supradom"/>
</dbReference>
<evidence type="ECO:0000256" key="6">
    <source>
        <dbReference type="ARBA" id="ARBA00022786"/>
    </source>
</evidence>
<dbReference type="InterPro" id="IPR047540">
    <property type="entry name" value="BRcat_RBR_RNF31-like"/>
</dbReference>
<evidence type="ECO:0000313" key="13">
    <source>
        <dbReference type="Proteomes" id="UP000007151"/>
    </source>
</evidence>
<dbReference type="Pfam" id="PF18091">
    <property type="entry name" value="E3_UbLigase_RBR"/>
    <property type="match status" value="1"/>
</dbReference>
<evidence type="ECO:0000256" key="1">
    <source>
        <dbReference type="ARBA" id="ARBA00008278"/>
    </source>
</evidence>
<dbReference type="InterPro" id="IPR013083">
    <property type="entry name" value="Znf_RING/FYVE/PHD"/>
</dbReference>
<dbReference type="PROSITE" id="PS50089">
    <property type="entry name" value="ZF_RING_2"/>
    <property type="match status" value="1"/>
</dbReference>
<feature type="region of interest" description="Disordered" evidence="9">
    <location>
        <begin position="1068"/>
        <end position="1128"/>
    </location>
</feature>
<feature type="compositionally biased region" description="Low complexity" evidence="9">
    <location>
        <begin position="1221"/>
        <end position="1240"/>
    </location>
</feature>
<evidence type="ECO:0000256" key="7">
    <source>
        <dbReference type="ARBA" id="ARBA00022833"/>
    </source>
</evidence>
<dbReference type="Pfam" id="PF01485">
    <property type="entry name" value="IBR"/>
    <property type="match status" value="1"/>
</dbReference>
<dbReference type="GO" id="GO:0061630">
    <property type="term" value="F:ubiquitin protein ligase activity"/>
    <property type="evidence" value="ECO:0007669"/>
    <property type="project" value="TreeGrafter"/>
</dbReference>
<proteinExistence type="inferred from homology"/>
<feature type="compositionally biased region" description="Low complexity" evidence="9">
    <location>
        <begin position="391"/>
        <end position="400"/>
    </location>
</feature>
<evidence type="ECO:0000256" key="9">
    <source>
        <dbReference type="SAM" id="MobiDB-lite"/>
    </source>
</evidence>
<keyword evidence="6" id="KW-0833">Ubl conjugation pathway</keyword>
<dbReference type="Gene3D" id="3.30.40.10">
    <property type="entry name" value="Zinc/RING finger domain, C3HC4 (zinc finger)"/>
    <property type="match status" value="1"/>
</dbReference>
<feature type="compositionally biased region" description="Basic and acidic residues" evidence="9">
    <location>
        <begin position="1"/>
        <end position="10"/>
    </location>
</feature>
<feature type="compositionally biased region" description="Polar residues" evidence="9">
    <location>
        <begin position="1651"/>
        <end position="1660"/>
    </location>
</feature>
<feature type="region of interest" description="Disordered" evidence="9">
    <location>
        <begin position="1"/>
        <end position="66"/>
    </location>
</feature>
<dbReference type="Pfam" id="PF16678">
    <property type="entry name" value="UBA_HOIP"/>
    <property type="match status" value="1"/>
</dbReference>
<feature type="compositionally biased region" description="Basic and acidic residues" evidence="9">
    <location>
        <begin position="684"/>
        <end position="694"/>
    </location>
</feature>
<feature type="compositionally biased region" description="Basic residues" evidence="9">
    <location>
        <begin position="738"/>
        <end position="747"/>
    </location>
</feature>
<dbReference type="GO" id="GO:0070530">
    <property type="term" value="F:K63-linked polyubiquitin modification-dependent protein binding"/>
    <property type="evidence" value="ECO:0007669"/>
    <property type="project" value="TreeGrafter"/>
</dbReference>
<dbReference type="GO" id="GO:0097039">
    <property type="term" value="P:protein linear polyubiquitination"/>
    <property type="evidence" value="ECO:0007669"/>
    <property type="project" value="TreeGrafter"/>
</dbReference>
<dbReference type="STRING" id="278856.A0A212FA90"/>
<evidence type="ECO:0000259" key="11">
    <source>
        <dbReference type="PROSITE" id="PS51873"/>
    </source>
</evidence>
<dbReference type="InterPro" id="IPR002867">
    <property type="entry name" value="IBR_dom"/>
</dbReference>
<dbReference type="InterPro" id="IPR001876">
    <property type="entry name" value="Znf_RanBP2"/>
</dbReference>
<dbReference type="InterPro" id="IPR026254">
    <property type="entry name" value="RNF31-like"/>
</dbReference>
<feature type="domain" description="RING-type" evidence="11">
    <location>
        <begin position="1779"/>
        <end position="2015"/>
    </location>
</feature>
<dbReference type="GO" id="GO:0071797">
    <property type="term" value="C:LUBAC complex"/>
    <property type="evidence" value="ECO:0007669"/>
    <property type="project" value="InterPro"/>
</dbReference>
<comment type="caution">
    <text evidence="12">The sequence shown here is derived from an EMBL/GenBank/DDBJ whole genome shotgun (WGS) entry which is preliminary data.</text>
</comment>
<evidence type="ECO:0000256" key="8">
    <source>
        <dbReference type="PROSITE-ProRule" id="PRU00175"/>
    </source>
</evidence>
<dbReference type="KEGG" id="dpl:KGM_211126"/>
<feature type="compositionally biased region" description="Polar residues" evidence="9">
    <location>
        <begin position="1069"/>
        <end position="1080"/>
    </location>
</feature>
<dbReference type="InterPro" id="IPR041031">
    <property type="entry name" value="RNF31_C"/>
</dbReference>
<feature type="region of interest" description="Disordered" evidence="9">
    <location>
        <begin position="490"/>
        <end position="767"/>
    </location>
</feature>
<keyword evidence="13" id="KW-1185">Reference proteome</keyword>
<protein>
    <submittedName>
        <fullName evidence="12">Uncharacterized protein</fullName>
    </submittedName>
</protein>
<feature type="region of interest" description="Disordered" evidence="9">
    <location>
        <begin position="1176"/>
        <end position="1251"/>
    </location>
</feature>
<dbReference type="SUPFAM" id="SSF57850">
    <property type="entry name" value="RING/U-box"/>
    <property type="match status" value="3"/>
</dbReference>
<keyword evidence="5 8" id="KW-0863">Zinc-finger</keyword>
<dbReference type="GO" id="GO:1990450">
    <property type="term" value="F:linear polyubiquitin binding"/>
    <property type="evidence" value="ECO:0007669"/>
    <property type="project" value="TreeGrafter"/>
</dbReference>
<evidence type="ECO:0000256" key="2">
    <source>
        <dbReference type="ARBA" id="ARBA00022679"/>
    </source>
</evidence>
<dbReference type="Proteomes" id="UP000007151">
    <property type="component" value="Unassembled WGS sequence"/>
</dbReference>
<dbReference type="InterPro" id="IPR047542">
    <property type="entry name" value="Rcat_RBR_RNF31-like"/>
</dbReference>
<feature type="compositionally biased region" description="Pro residues" evidence="9">
    <location>
        <begin position="126"/>
        <end position="137"/>
    </location>
</feature>
<dbReference type="Pfam" id="PF22191">
    <property type="entry name" value="IBR_1"/>
    <property type="match status" value="1"/>
</dbReference>